<evidence type="ECO:0000313" key="2">
    <source>
        <dbReference type="EMBL" id="VDM64522.1"/>
    </source>
</evidence>
<feature type="region of interest" description="Disordered" evidence="1">
    <location>
        <begin position="1"/>
        <end position="48"/>
    </location>
</feature>
<proteinExistence type="predicted"/>
<dbReference type="AlphaFoldDB" id="A0A0R3Q1N1"/>
<organism evidence="4">
    <name type="scientific">Angiostrongylus costaricensis</name>
    <name type="common">Nematode worm</name>
    <dbReference type="NCBI Taxonomy" id="334426"/>
    <lineage>
        <taxon>Eukaryota</taxon>
        <taxon>Metazoa</taxon>
        <taxon>Ecdysozoa</taxon>
        <taxon>Nematoda</taxon>
        <taxon>Chromadorea</taxon>
        <taxon>Rhabditida</taxon>
        <taxon>Rhabditina</taxon>
        <taxon>Rhabditomorpha</taxon>
        <taxon>Strongyloidea</taxon>
        <taxon>Metastrongylidae</taxon>
        <taxon>Angiostrongylus</taxon>
    </lineage>
</organism>
<name>A0A0R3Q1N1_ANGCS</name>
<reference evidence="4" key="1">
    <citation type="submission" date="2017-02" db="UniProtKB">
        <authorList>
            <consortium name="WormBaseParasite"/>
        </authorList>
    </citation>
    <scope>IDENTIFICATION</scope>
</reference>
<accession>A0A0R3Q1N1</accession>
<dbReference type="EMBL" id="UYYA01005330">
    <property type="protein sequence ID" value="VDM64522.1"/>
    <property type="molecule type" value="Genomic_DNA"/>
</dbReference>
<reference evidence="2 3" key="2">
    <citation type="submission" date="2018-11" db="EMBL/GenBank/DDBJ databases">
        <authorList>
            <consortium name="Pathogen Informatics"/>
        </authorList>
    </citation>
    <scope>NUCLEOTIDE SEQUENCE [LARGE SCALE GENOMIC DNA]</scope>
    <source>
        <strain evidence="2 3">Costa Rica</strain>
    </source>
</reference>
<evidence type="ECO:0000313" key="4">
    <source>
        <dbReference type="WBParaSite" id="ACOC_0001293601-mRNA-1"/>
    </source>
</evidence>
<protein>
    <submittedName>
        <fullName evidence="2 4">Uncharacterized protein</fullName>
    </submittedName>
</protein>
<evidence type="ECO:0000256" key="1">
    <source>
        <dbReference type="SAM" id="MobiDB-lite"/>
    </source>
</evidence>
<feature type="compositionally biased region" description="Polar residues" evidence="1">
    <location>
        <begin position="38"/>
        <end position="48"/>
    </location>
</feature>
<dbReference type="WBParaSite" id="ACOC_0001293601-mRNA-1">
    <property type="protein sequence ID" value="ACOC_0001293601-mRNA-1"/>
    <property type="gene ID" value="ACOC_0001293601"/>
</dbReference>
<evidence type="ECO:0000313" key="3">
    <source>
        <dbReference type="Proteomes" id="UP000267027"/>
    </source>
</evidence>
<feature type="compositionally biased region" description="Basic and acidic residues" evidence="1">
    <location>
        <begin position="17"/>
        <end position="27"/>
    </location>
</feature>
<keyword evidence="3" id="KW-1185">Reference proteome</keyword>
<sequence length="72" mass="7630">MTRGGCQSADHGGMEGLVDHRHGDRSHVCASVAPPTTAPQAPYSTSKSEIAKTRLVNVRCSSTTKFYSSGNH</sequence>
<gene>
    <name evidence="2" type="ORF">ACOC_LOCUS12937</name>
</gene>
<dbReference type="Proteomes" id="UP000267027">
    <property type="component" value="Unassembled WGS sequence"/>
</dbReference>